<dbReference type="RefSeq" id="XP_026602648.1">
    <property type="nucleotide sequence ID" value="XM_026748344.1"/>
</dbReference>
<evidence type="ECO:0000256" key="1">
    <source>
        <dbReference type="SAM" id="MobiDB-lite"/>
    </source>
</evidence>
<comment type="caution">
    <text evidence="2">The sequence shown here is derived from an EMBL/GenBank/DDBJ whole genome shotgun (WGS) entry which is preliminary data.</text>
</comment>
<reference evidence="2 3" key="1">
    <citation type="journal article" date="2018" name="IMA Fungus">
        <title>IMA Genome-F 9: Draft genome sequence of Annulohypoxylon stygium, Aspergillus mulundensis, Berkeleyomyces basicola (syn. Thielaviopsis basicola), Ceratocystis smalleyi, two Cercospora beticola strains, Coleophoma cylindrospora, Fusarium fracticaudum, Phialophora cf. hyalina, and Morchella septimelata.</title>
        <authorList>
            <person name="Wingfield B.D."/>
            <person name="Bills G.F."/>
            <person name="Dong Y."/>
            <person name="Huang W."/>
            <person name="Nel W.J."/>
            <person name="Swalarsk-Parry B.S."/>
            <person name="Vaghefi N."/>
            <person name="Wilken P.M."/>
            <person name="An Z."/>
            <person name="de Beer Z.W."/>
            <person name="De Vos L."/>
            <person name="Chen L."/>
            <person name="Duong T.A."/>
            <person name="Gao Y."/>
            <person name="Hammerbacher A."/>
            <person name="Kikkert J.R."/>
            <person name="Li Y."/>
            <person name="Li H."/>
            <person name="Li K."/>
            <person name="Li Q."/>
            <person name="Liu X."/>
            <person name="Ma X."/>
            <person name="Naidoo K."/>
            <person name="Pethybridge S.J."/>
            <person name="Sun J."/>
            <person name="Steenkamp E.T."/>
            <person name="van der Nest M.A."/>
            <person name="van Wyk S."/>
            <person name="Wingfield M.J."/>
            <person name="Xiong C."/>
            <person name="Yue Q."/>
            <person name="Zhang X."/>
        </authorList>
    </citation>
    <scope>NUCLEOTIDE SEQUENCE [LARGE SCALE GENOMIC DNA]</scope>
    <source>
        <strain evidence="2 3">DSM 5745</strain>
    </source>
</reference>
<keyword evidence="3" id="KW-1185">Reference proteome</keyword>
<organism evidence="2 3">
    <name type="scientific">Aspergillus mulundensis</name>
    <dbReference type="NCBI Taxonomy" id="1810919"/>
    <lineage>
        <taxon>Eukaryota</taxon>
        <taxon>Fungi</taxon>
        <taxon>Dikarya</taxon>
        <taxon>Ascomycota</taxon>
        <taxon>Pezizomycotina</taxon>
        <taxon>Eurotiomycetes</taxon>
        <taxon>Eurotiomycetidae</taxon>
        <taxon>Eurotiales</taxon>
        <taxon>Aspergillaceae</taxon>
        <taxon>Aspergillus</taxon>
        <taxon>Aspergillus subgen. Nidulantes</taxon>
    </lineage>
</organism>
<dbReference type="OrthoDB" id="2343925at2759"/>
<dbReference type="Proteomes" id="UP000256690">
    <property type="component" value="Unassembled WGS sequence"/>
</dbReference>
<dbReference type="GeneID" id="38116698"/>
<proteinExistence type="predicted"/>
<dbReference type="AlphaFoldDB" id="A0A3D8RQW7"/>
<evidence type="ECO:0000313" key="3">
    <source>
        <dbReference type="Proteomes" id="UP000256690"/>
    </source>
</evidence>
<feature type="compositionally biased region" description="Polar residues" evidence="1">
    <location>
        <begin position="134"/>
        <end position="144"/>
    </location>
</feature>
<dbReference type="EMBL" id="PVWQ01000007">
    <property type="protein sequence ID" value="RDW76336.1"/>
    <property type="molecule type" value="Genomic_DNA"/>
</dbReference>
<accession>A0A3D8RQW7</accession>
<name>A0A3D8RQW7_9EURO</name>
<gene>
    <name evidence="2" type="ORF">DSM5745_06328</name>
</gene>
<sequence length="217" mass="23871">MDAVKEVSKFYSRMPLFTDIPAWKLTAALEGPMVTNTFTTFRRQERRLTQGTNTGGARARTDVADDEYLKAQPLSRRVPGVCNWSLRKAERDTVQTLVAQIRNLECDINAAGEGTGGVSARASRGPRFLPPTHQPASYSTTRPTKLLSPQSSYYAWVTTTLAGTTSFSPGGGGQSAPAPAPILHGARQKYVFASVPRHLSTLYRQYDDYGNILQDRE</sequence>
<evidence type="ECO:0000313" key="2">
    <source>
        <dbReference type="EMBL" id="RDW76336.1"/>
    </source>
</evidence>
<feature type="region of interest" description="Disordered" evidence="1">
    <location>
        <begin position="117"/>
        <end position="144"/>
    </location>
</feature>
<protein>
    <submittedName>
        <fullName evidence="2">Uncharacterized protein</fullName>
    </submittedName>
</protein>